<keyword evidence="2" id="KW-1133">Transmembrane helix</keyword>
<evidence type="ECO:0000256" key="1">
    <source>
        <dbReference type="SAM" id="MobiDB-lite"/>
    </source>
</evidence>
<dbReference type="OrthoDB" id="9204737at2"/>
<keyword evidence="2" id="KW-0812">Transmembrane</keyword>
<reference evidence="3 4" key="1">
    <citation type="submission" date="2016-10" db="EMBL/GenBank/DDBJ databases">
        <authorList>
            <person name="de Groot N.N."/>
        </authorList>
    </citation>
    <scope>NUCLEOTIDE SEQUENCE [LARGE SCALE GENOMIC DNA]</scope>
    <source>
        <strain evidence="3 4">DSM 25927</strain>
    </source>
</reference>
<dbReference type="InterPro" id="IPR005625">
    <property type="entry name" value="PepSY-ass_TM"/>
</dbReference>
<evidence type="ECO:0000313" key="4">
    <source>
        <dbReference type="Proteomes" id="UP000199233"/>
    </source>
</evidence>
<keyword evidence="2" id="KW-0472">Membrane</keyword>
<feature type="region of interest" description="Disordered" evidence="1">
    <location>
        <begin position="1"/>
        <end position="20"/>
    </location>
</feature>
<keyword evidence="4" id="KW-1185">Reference proteome</keyword>
<dbReference type="PANTHER" id="PTHR34219">
    <property type="entry name" value="IRON-REGULATED INNER MEMBRANE PROTEIN-RELATED"/>
    <property type="match status" value="1"/>
</dbReference>
<proteinExistence type="predicted"/>
<evidence type="ECO:0000313" key="3">
    <source>
        <dbReference type="EMBL" id="SEQ07841.1"/>
    </source>
</evidence>
<organism evidence="3 4">
    <name type="scientific">Solimonas aquatica</name>
    <dbReference type="NCBI Taxonomy" id="489703"/>
    <lineage>
        <taxon>Bacteria</taxon>
        <taxon>Pseudomonadati</taxon>
        <taxon>Pseudomonadota</taxon>
        <taxon>Gammaproteobacteria</taxon>
        <taxon>Nevskiales</taxon>
        <taxon>Nevskiaceae</taxon>
        <taxon>Solimonas</taxon>
    </lineage>
</organism>
<dbReference type="PANTHER" id="PTHR34219:SF1">
    <property type="entry name" value="PEPSY DOMAIN-CONTAINING PROTEIN"/>
    <property type="match status" value="1"/>
</dbReference>
<dbReference type="RefSeq" id="WP_093283169.1">
    <property type="nucleotide sequence ID" value="NZ_FOFS01000003.1"/>
</dbReference>
<feature type="transmembrane region" description="Helical" evidence="2">
    <location>
        <begin position="55"/>
        <end position="77"/>
    </location>
</feature>
<evidence type="ECO:0000256" key="2">
    <source>
        <dbReference type="SAM" id="Phobius"/>
    </source>
</evidence>
<feature type="transmembrane region" description="Helical" evidence="2">
    <location>
        <begin position="263"/>
        <end position="287"/>
    </location>
</feature>
<dbReference type="Pfam" id="PF03929">
    <property type="entry name" value="PepSY_TM"/>
    <property type="match status" value="1"/>
</dbReference>
<dbReference type="EMBL" id="FOFS01000003">
    <property type="protein sequence ID" value="SEQ07841.1"/>
    <property type="molecule type" value="Genomic_DNA"/>
</dbReference>
<sequence>MNRASLLINDTGAASTAPEQNRRRLSQRLRLWRGAAAAPRHPKPKRNLMAVLRQWHGRAGLAAFAFLIWLALSGILLTRSVELGFDTARVDWPWLTRLYGLHAEAPANGFAAGAHYLAQTHDYTLLDGKPLPTQISAPLGMVAGGEPKDGLLFVASPESLVLLDAQGQRIDELRAPLLPSSAVRRIGVLKRDPRVIAIQDLDAFQSADEGNSWTPVQPGEVNWATPTPLSDTQRAQLLDYARPRIIVEQLLIDLHSGRLFGPVGAWAITLVGFVALLLSVTGIWMWWRMHQNRKRNQAR</sequence>
<protein>
    <submittedName>
        <fullName evidence="3">PepSY-associated TM region</fullName>
    </submittedName>
</protein>
<name>A0A1H9D392_9GAMM</name>
<dbReference type="Proteomes" id="UP000199233">
    <property type="component" value="Unassembled WGS sequence"/>
</dbReference>
<dbReference type="STRING" id="489703.SAMN04488038_103292"/>
<accession>A0A1H9D392</accession>
<dbReference type="AlphaFoldDB" id="A0A1H9D392"/>
<gene>
    <name evidence="3" type="ORF">SAMN04488038_103292</name>
</gene>